<gene>
    <name evidence="9 12" type="primary">lipA</name>
    <name evidence="12" type="ORF">E4656_11535</name>
</gene>
<feature type="binding site" evidence="9">
    <location>
        <position position="84"/>
    </location>
    <ligand>
        <name>[4Fe-4S] cluster</name>
        <dbReference type="ChEBI" id="CHEBI:49883"/>
        <label>1</label>
    </ligand>
</feature>
<keyword evidence="2 9" id="KW-0963">Cytoplasm</keyword>
<dbReference type="HAMAP" id="MF_00206">
    <property type="entry name" value="Lipoyl_synth"/>
    <property type="match status" value="1"/>
</dbReference>
<sequence length="349" mass="38396">MTDHPSGRISSGEKFRTEQGIAAIKDGQKTRTPETGGVAPGRKPKWLRARIPGGERFDAVKRNVKQHRLSTVCEESHCPNLGECWSNGTATIMVMGSVCTRACRFCAVDTGNPKGWLDHEEPLNTAKSVELMGLRYIVLTSVDRDDLDDGGAAHYAACVRAIKTRTPDVVVEALTPDFDGVRAHVETVVDSGLEVFAQNVETVKRLTHRVRDPRAGYEKTLNVLAHAKQYRPDVLTKTSLMLGLGETDEEIMQTFDDLRAIGVDIVTLGQYLRPTANHLPVERWVTPEEFEAYRQAGLKMGFMEVPSGPMVRSSYRADRVFEKNNLGLAEPAAVPGQQADPSIIARSVG</sequence>
<reference evidence="12 13" key="1">
    <citation type="submission" date="2019-04" db="EMBL/GenBank/DDBJ databases">
        <title>Natronospirillum operosus gen. nov., sp. nov., a haloalkaliphilic satellite isolated from decaying biomass of laboratory culture of cyanobacterium Geitlerinema sp. and proposal of Natronospirillaceae fam. nov. and Saccharospirillaceae fam. nov.</title>
        <authorList>
            <person name="Kevbrin V."/>
            <person name="Boltyanskaya Y."/>
            <person name="Koziaeva V."/>
            <person name="Grouzdev D.S."/>
            <person name="Park M."/>
            <person name="Cho J."/>
        </authorList>
    </citation>
    <scope>NUCLEOTIDE SEQUENCE [LARGE SCALE GENOMIC DNA]</scope>
    <source>
        <strain evidence="12 13">G-116</strain>
    </source>
</reference>
<dbReference type="CDD" id="cd01335">
    <property type="entry name" value="Radical_SAM"/>
    <property type="match status" value="1"/>
</dbReference>
<dbReference type="GO" id="GO:0016992">
    <property type="term" value="F:lipoate synthase activity"/>
    <property type="evidence" value="ECO:0007669"/>
    <property type="project" value="UniProtKB-UniRule"/>
</dbReference>
<dbReference type="InterPro" id="IPR013785">
    <property type="entry name" value="Aldolase_TIM"/>
</dbReference>
<dbReference type="SFLD" id="SFLDG01058">
    <property type="entry name" value="lipoyl_synthase_like"/>
    <property type="match status" value="1"/>
</dbReference>
<feature type="binding site" evidence="9">
    <location>
        <position position="103"/>
    </location>
    <ligand>
        <name>[4Fe-4S] cluster</name>
        <dbReference type="ChEBI" id="CHEBI:49883"/>
        <label>2</label>
        <note>4Fe-4S-S-AdoMet</note>
    </ligand>
</feature>
<evidence type="ECO:0000256" key="9">
    <source>
        <dbReference type="HAMAP-Rule" id="MF_00206"/>
    </source>
</evidence>
<dbReference type="Pfam" id="PF04055">
    <property type="entry name" value="Radical_SAM"/>
    <property type="match status" value="1"/>
</dbReference>
<keyword evidence="13" id="KW-1185">Reference proteome</keyword>
<comment type="subcellular location">
    <subcellularLocation>
        <location evidence="9">Cytoplasm</location>
    </subcellularLocation>
</comment>
<keyword evidence="1 9" id="KW-0004">4Fe-4S</keyword>
<evidence type="ECO:0000313" key="12">
    <source>
        <dbReference type="EMBL" id="TGG92759.1"/>
    </source>
</evidence>
<feature type="domain" description="Radical SAM core" evidence="11">
    <location>
        <begin position="85"/>
        <end position="303"/>
    </location>
</feature>
<feature type="binding site" evidence="9">
    <location>
        <position position="106"/>
    </location>
    <ligand>
        <name>[4Fe-4S] cluster</name>
        <dbReference type="ChEBI" id="CHEBI:49883"/>
        <label>2</label>
        <note>4Fe-4S-S-AdoMet</note>
    </ligand>
</feature>
<accession>A0A4Z0WDF8</accession>
<dbReference type="AlphaFoldDB" id="A0A4Z0WDF8"/>
<feature type="binding site" evidence="9">
    <location>
        <position position="99"/>
    </location>
    <ligand>
        <name>[4Fe-4S] cluster</name>
        <dbReference type="ChEBI" id="CHEBI:49883"/>
        <label>2</label>
        <note>4Fe-4S-S-AdoMet</note>
    </ligand>
</feature>
<dbReference type="NCBIfam" id="TIGR00510">
    <property type="entry name" value="lipA"/>
    <property type="match status" value="1"/>
</dbReference>
<dbReference type="PIRSF" id="PIRSF005963">
    <property type="entry name" value="Lipoyl_synth"/>
    <property type="match status" value="1"/>
</dbReference>
<feature type="binding site" evidence="9">
    <location>
        <position position="314"/>
    </location>
    <ligand>
        <name>[4Fe-4S] cluster</name>
        <dbReference type="ChEBI" id="CHEBI:49883"/>
        <label>1</label>
    </ligand>
</feature>
<evidence type="ECO:0000259" key="11">
    <source>
        <dbReference type="PROSITE" id="PS51918"/>
    </source>
</evidence>
<dbReference type="GO" id="GO:0009249">
    <property type="term" value="P:protein lipoylation"/>
    <property type="evidence" value="ECO:0007669"/>
    <property type="project" value="UniProtKB-UniRule"/>
</dbReference>
<dbReference type="Pfam" id="PF16881">
    <property type="entry name" value="LIAS_N"/>
    <property type="match status" value="1"/>
</dbReference>
<dbReference type="GO" id="GO:0046872">
    <property type="term" value="F:metal ion binding"/>
    <property type="evidence" value="ECO:0007669"/>
    <property type="project" value="UniProtKB-KW"/>
</dbReference>
<protein>
    <recommendedName>
        <fullName evidence="9">Lipoyl synthase</fullName>
        <ecNumber evidence="9">2.8.1.8</ecNumber>
    </recommendedName>
    <alternativeName>
        <fullName evidence="9">Lip-syn</fullName>
        <shortName evidence="9">LS</shortName>
    </alternativeName>
    <alternativeName>
        <fullName evidence="9">Lipoate synthase</fullName>
    </alternativeName>
    <alternativeName>
        <fullName evidence="9">Lipoic acid synthase</fullName>
    </alternativeName>
    <alternativeName>
        <fullName evidence="9">Sulfur insertion protein LipA</fullName>
    </alternativeName>
</protein>
<dbReference type="Gene3D" id="3.20.20.70">
    <property type="entry name" value="Aldolase class I"/>
    <property type="match status" value="1"/>
</dbReference>
<dbReference type="SMART" id="SM00729">
    <property type="entry name" value="Elp3"/>
    <property type="match status" value="1"/>
</dbReference>
<organism evidence="12 13">
    <name type="scientific">Natronospirillum operosum</name>
    <dbReference type="NCBI Taxonomy" id="2759953"/>
    <lineage>
        <taxon>Bacteria</taxon>
        <taxon>Pseudomonadati</taxon>
        <taxon>Pseudomonadota</taxon>
        <taxon>Gammaproteobacteria</taxon>
        <taxon>Oceanospirillales</taxon>
        <taxon>Natronospirillaceae</taxon>
        <taxon>Natronospirillum</taxon>
    </lineage>
</organism>
<dbReference type="EMBL" id="SRMF01000004">
    <property type="protein sequence ID" value="TGG92759.1"/>
    <property type="molecule type" value="Genomic_DNA"/>
</dbReference>
<dbReference type="InterPro" id="IPR003698">
    <property type="entry name" value="Lipoyl_synth"/>
</dbReference>
<dbReference type="NCBIfam" id="NF009544">
    <property type="entry name" value="PRK12928.1"/>
    <property type="match status" value="1"/>
</dbReference>
<keyword evidence="5 9" id="KW-0479">Metal-binding</keyword>
<feature type="compositionally biased region" description="Basic and acidic residues" evidence="10">
    <location>
        <begin position="1"/>
        <end position="17"/>
    </location>
</feature>
<dbReference type="RefSeq" id="WP_135483431.1">
    <property type="nucleotide sequence ID" value="NZ_SRMF01000004.1"/>
</dbReference>
<dbReference type="UniPathway" id="UPA00538">
    <property type="reaction ID" value="UER00593"/>
</dbReference>
<proteinExistence type="inferred from homology"/>
<keyword evidence="6 9" id="KW-0408">Iron</keyword>
<feature type="binding site" evidence="9">
    <location>
        <position position="78"/>
    </location>
    <ligand>
        <name>[4Fe-4S] cluster</name>
        <dbReference type="ChEBI" id="CHEBI:49883"/>
        <label>1</label>
    </ligand>
</feature>
<dbReference type="SFLD" id="SFLDF00271">
    <property type="entry name" value="lipoyl_synthase"/>
    <property type="match status" value="1"/>
</dbReference>
<evidence type="ECO:0000256" key="5">
    <source>
        <dbReference type="ARBA" id="ARBA00022723"/>
    </source>
</evidence>
<feature type="binding site" evidence="9">
    <location>
        <position position="73"/>
    </location>
    <ligand>
        <name>[4Fe-4S] cluster</name>
        <dbReference type="ChEBI" id="CHEBI:49883"/>
        <label>1</label>
    </ligand>
</feature>
<dbReference type="Proteomes" id="UP000297475">
    <property type="component" value="Unassembled WGS sequence"/>
</dbReference>
<comment type="function">
    <text evidence="9">Catalyzes the radical-mediated insertion of two sulfur atoms into the C-6 and C-8 positions of the octanoyl moiety bound to the lipoyl domains of lipoate-dependent enzymes, thereby converting the octanoylated domains into lipoylated derivatives.</text>
</comment>
<evidence type="ECO:0000256" key="3">
    <source>
        <dbReference type="ARBA" id="ARBA00022679"/>
    </source>
</evidence>
<evidence type="ECO:0000256" key="7">
    <source>
        <dbReference type="ARBA" id="ARBA00023014"/>
    </source>
</evidence>
<evidence type="ECO:0000256" key="4">
    <source>
        <dbReference type="ARBA" id="ARBA00022691"/>
    </source>
</evidence>
<keyword evidence="3 9" id="KW-0808">Transferase</keyword>
<comment type="similarity">
    <text evidence="9">Belongs to the radical SAM superfamily. Lipoyl synthase family.</text>
</comment>
<evidence type="ECO:0000256" key="10">
    <source>
        <dbReference type="SAM" id="MobiDB-lite"/>
    </source>
</evidence>
<comment type="caution">
    <text evidence="12">The sequence shown here is derived from an EMBL/GenBank/DDBJ whole genome shotgun (WGS) entry which is preliminary data.</text>
</comment>
<evidence type="ECO:0000256" key="1">
    <source>
        <dbReference type="ARBA" id="ARBA00022485"/>
    </source>
</evidence>
<dbReference type="OrthoDB" id="9787898at2"/>
<dbReference type="InterPro" id="IPR006638">
    <property type="entry name" value="Elp3/MiaA/NifB-like_rSAM"/>
</dbReference>
<evidence type="ECO:0000256" key="6">
    <source>
        <dbReference type="ARBA" id="ARBA00023004"/>
    </source>
</evidence>
<dbReference type="PANTHER" id="PTHR10949">
    <property type="entry name" value="LIPOYL SYNTHASE"/>
    <property type="match status" value="1"/>
</dbReference>
<dbReference type="SUPFAM" id="SSF102114">
    <property type="entry name" value="Radical SAM enzymes"/>
    <property type="match status" value="1"/>
</dbReference>
<feature type="region of interest" description="Disordered" evidence="10">
    <location>
        <begin position="1"/>
        <end position="45"/>
    </location>
</feature>
<comment type="cofactor">
    <cofactor evidence="9">
        <name>[4Fe-4S] cluster</name>
        <dbReference type="ChEBI" id="CHEBI:49883"/>
    </cofactor>
    <text evidence="9">Binds 2 [4Fe-4S] clusters per subunit. One cluster is coordinated with 3 cysteines and an exchangeable S-adenosyl-L-methionine.</text>
</comment>
<dbReference type="EC" id="2.8.1.8" evidence="9"/>
<dbReference type="PANTHER" id="PTHR10949:SF0">
    <property type="entry name" value="LIPOYL SYNTHASE, MITOCHONDRIAL"/>
    <property type="match status" value="1"/>
</dbReference>
<name>A0A4Z0WDF8_9GAMM</name>
<comment type="catalytic activity">
    <reaction evidence="8 9">
        <text>[[Fe-S] cluster scaffold protein carrying a second [4Fe-4S](2+) cluster] + N(6)-octanoyl-L-lysyl-[protein] + 2 oxidized [2Fe-2S]-[ferredoxin] + 2 S-adenosyl-L-methionine + 4 H(+) = [[Fe-S] cluster scaffold protein] + N(6)-[(R)-dihydrolipoyl]-L-lysyl-[protein] + 4 Fe(3+) + 2 hydrogen sulfide + 2 5'-deoxyadenosine + 2 L-methionine + 2 reduced [2Fe-2S]-[ferredoxin]</text>
        <dbReference type="Rhea" id="RHEA:16585"/>
        <dbReference type="Rhea" id="RHEA-COMP:9928"/>
        <dbReference type="Rhea" id="RHEA-COMP:10000"/>
        <dbReference type="Rhea" id="RHEA-COMP:10001"/>
        <dbReference type="Rhea" id="RHEA-COMP:10475"/>
        <dbReference type="Rhea" id="RHEA-COMP:14568"/>
        <dbReference type="Rhea" id="RHEA-COMP:14569"/>
        <dbReference type="ChEBI" id="CHEBI:15378"/>
        <dbReference type="ChEBI" id="CHEBI:17319"/>
        <dbReference type="ChEBI" id="CHEBI:29034"/>
        <dbReference type="ChEBI" id="CHEBI:29919"/>
        <dbReference type="ChEBI" id="CHEBI:33722"/>
        <dbReference type="ChEBI" id="CHEBI:33737"/>
        <dbReference type="ChEBI" id="CHEBI:33738"/>
        <dbReference type="ChEBI" id="CHEBI:57844"/>
        <dbReference type="ChEBI" id="CHEBI:59789"/>
        <dbReference type="ChEBI" id="CHEBI:78809"/>
        <dbReference type="ChEBI" id="CHEBI:83100"/>
        <dbReference type="EC" id="2.8.1.8"/>
    </reaction>
</comment>
<dbReference type="NCBIfam" id="NF004019">
    <property type="entry name" value="PRK05481.1"/>
    <property type="match status" value="1"/>
</dbReference>
<dbReference type="FunFam" id="3.20.20.70:FF:000040">
    <property type="entry name" value="Lipoyl synthase"/>
    <property type="match status" value="1"/>
</dbReference>
<dbReference type="GO" id="GO:0005737">
    <property type="term" value="C:cytoplasm"/>
    <property type="evidence" value="ECO:0007669"/>
    <property type="project" value="UniProtKB-SubCell"/>
</dbReference>
<dbReference type="SFLD" id="SFLDS00029">
    <property type="entry name" value="Radical_SAM"/>
    <property type="match status" value="1"/>
</dbReference>
<evidence type="ECO:0000256" key="2">
    <source>
        <dbReference type="ARBA" id="ARBA00022490"/>
    </source>
</evidence>
<dbReference type="InterPro" id="IPR007197">
    <property type="entry name" value="rSAM"/>
</dbReference>
<dbReference type="PROSITE" id="PS51918">
    <property type="entry name" value="RADICAL_SAM"/>
    <property type="match status" value="1"/>
</dbReference>
<dbReference type="GO" id="GO:0051539">
    <property type="term" value="F:4 iron, 4 sulfur cluster binding"/>
    <property type="evidence" value="ECO:0007669"/>
    <property type="project" value="UniProtKB-UniRule"/>
</dbReference>
<keyword evidence="7 9" id="KW-0411">Iron-sulfur</keyword>
<evidence type="ECO:0000313" key="13">
    <source>
        <dbReference type="Proteomes" id="UP000297475"/>
    </source>
</evidence>
<dbReference type="InterPro" id="IPR031691">
    <property type="entry name" value="LIAS_N"/>
</dbReference>
<keyword evidence="4 9" id="KW-0949">S-adenosyl-L-methionine</keyword>
<comment type="pathway">
    <text evidence="9">Protein modification; protein lipoylation via endogenous pathway; protein N(6)-(lipoyl)lysine from octanoyl-[acyl-carrier-protein]: step 2/2.</text>
</comment>
<dbReference type="InterPro" id="IPR058240">
    <property type="entry name" value="rSAM_sf"/>
</dbReference>
<evidence type="ECO:0000256" key="8">
    <source>
        <dbReference type="ARBA" id="ARBA00047326"/>
    </source>
</evidence>